<proteinExistence type="predicted"/>
<comment type="caution">
    <text evidence="4">The sequence shown here is derived from an EMBL/GenBank/DDBJ whole genome shotgun (WGS) entry which is preliminary data.</text>
</comment>
<dbReference type="AlphaFoldDB" id="A0A367YT27"/>
<accession>A0A367YT27</accession>
<sequence>MADTPIADSVRTALPREAPALAALQRRVWQHSEVGSVALGGIDLAEMTEQWYAAIDRPPLAECRVLVALGDGELVGFATTSPSPDADAEPGVDGMVGEFVVDPRATGRGHGSRLLNACVDTLRADGFTRATCWVASTDDRLRTFLSSAGWAPDGAHRELGSEDGAVRLRQVRLHTDITPEDR</sequence>
<organism evidence="4 5">
    <name type="scientific">Desertihabitans brevis</name>
    <dbReference type="NCBI Taxonomy" id="2268447"/>
    <lineage>
        <taxon>Bacteria</taxon>
        <taxon>Bacillati</taxon>
        <taxon>Actinomycetota</taxon>
        <taxon>Actinomycetes</taxon>
        <taxon>Propionibacteriales</taxon>
        <taxon>Propionibacteriaceae</taxon>
        <taxon>Desertihabitans</taxon>
    </lineage>
</organism>
<dbReference type="Pfam" id="PF00583">
    <property type="entry name" value="Acetyltransf_1"/>
    <property type="match status" value="1"/>
</dbReference>
<dbReference type="InterPro" id="IPR000182">
    <property type="entry name" value="GNAT_dom"/>
</dbReference>
<protein>
    <submittedName>
        <fullName evidence="4">GNAT family N-acetyltransferase</fullName>
    </submittedName>
</protein>
<evidence type="ECO:0000256" key="2">
    <source>
        <dbReference type="ARBA" id="ARBA00023315"/>
    </source>
</evidence>
<dbReference type="Gene3D" id="3.40.630.30">
    <property type="match status" value="1"/>
</dbReference>
<dbReference type="SUPFAM" id="SSF55729">
    <property type="entry name" value="Acyl-CoA N-acyltransferases (Nat)"/>
    <property type="match status" value="1"/>
</dbReference>
<dbReference type="EMBL" id="QOUI01000013">
    <property type="protein sequence ID" value="RCK68141.1"/>
    <property type="molecule type" value="Genomic_DNA"/>
</dbReference>
<reference evidence="4 5" key="1">
    <citation type="submission" date="2018-07" db="EMBL/GenBank/DDBJ databases">
        <title>Desertimonas flava gen. nov. sp. nov.</title>
        <authorList>
            <person name="Liu S."/>
        </authorList>
    </citation>
    <scope>NUCLEOTIDE SEQUENCE [LARGE SCALE GENOMIC DNA]</scope>
    <source>
        <strain evidence="4 5">16Sb5-5</strain>
    </source>
</reference>
<evidence type="ECO:0000313" key="5">
    <source>
        <dbReference type="Proteomes" id="UP000252770"/>
    </source>
</evidence>
<dbReference type="Proteomes" id="UP000252770">
    <property type="component" value="Unassembled WGS sequence"/>
</dbReference>
<dbReference type="PROSITE" id="PS51186">
    <property type="entry name" value="GNAT"/>
    <property type="match status" value="1"/>
</dbReference>
<feature type="domain" description="N-acetyltransferase" evidence="3">
    <location>
        <begin position="8"/>
        <end position="173"/>
    </location>
</feature>
<gene>
    <name evidence="4" type="ORF">DT076_17260</name>
</gene>
<keyword evidence="1 4" id="KW-0808">Transferase</keyword>
<keyword evidence="5" id="KW-1185">Reference proteome</keyword>
<dbReference type="InterPro" id="IPR050832">
    <property type="entry name" value="Bact_Acetyltransf"/>
</dbReference>
<dbReference type="InterPro" id="IPR016181">
    <property type="entry name" value="Acyl_CoA_acyltransferase"/>
</dbReference>
<name>A0A367YT27_9ACTN</name>
<evidence type="ECO:0000256" key="1">
    <source>
        <dbReference type="ARBA" id="ARBA00022679"/>
    </source>
</evidence>
<dbReference type="PANTHER" id="PTHR43877">
    <property type="entry name" value="AMINOALKYLPHOSPHONATE N-ACETYLTRANSFERASE-RELATED-RELATED"/>
    <property type="match status" value="1"/>
</dbReference>
<dbReference type="GO" id="GO:0016747">
    <property type="term" value="F:acyltransferase activity, transferring groups other than amino-acyl groups"/>
    <property type="evidence" value="ECO:0007669"/>
    <property type="project" value="InterPro"/>
</dbReference>
<evidence type="ECO:0000259" key="3">
    <source>
        <dbReference type="PROSITE" id="PS51186"/>
    </source>
</evidence>
<dbReference type="CDD" id="cd04301">
    <property type="entry name" value="NAT_SF"/>
    <property type="match status" value="1"/>
</dbReference>
<evidence type="ECO:0000313" key="4">
    <source>
        <dbReference type="EMBL" id="RCK68141.1"/>
    </source>
</evidence>
<dbReference type="RefSeq" id="WP_114127954.1">
    <property type="nucleotide sequence ID" value="NZ_QOUI01000013.1"/>
</dbReference>
<keyword evidence="2" id="KW-0012">Acyltransferase</keyword>